<reference evidence="1" key="2">
    <citation type="journal article" date="2023" name="Int. J. Mol. Sci.">
        <title>De Novo Assembly and Annotation of 11 Diverse Shrub Willow (Salix) Genomes Reveals Novel Gene Organization in Sex-Linked Regions.</title>
        <authorList>
            <person name="Hyden B."/>
            <person name="Feng K."/>
            <person name="Yates T.B."/>
            <person name="Jawdy S."/>
            <person name="Cereghino C."/>
            <person name="Smart L.B."/>
            <person name="Muchero W."/>
        </authorList>
    </citation>
    <scope>NUCLEOTIDE SEQUENCE</scope>
    <source>
        <tissue evidence="1">Shoot tip</tissue>
    </source>
</reference>
<accession>A0A9Q1AJ88</accession>
<keyword evidence="2" id="KW-1185">Reference proteome</keyword>
<dbReference type="Proteomes" id="UP001151752">
    <property type="component" value="Chromosome 10"/>
</dbReference>
<feature type="non-terminal residue" evidence="1">
    <location>
        <position position="128"/>
    </location>
</feature>
<sequence length="128" mass="14079">MFLYFLTSSSGWNSSQNPTTSPTLLPPTLSRLLRMVTLVKGLMAGVASLSSYRKALSLRYVVVSVDKLAMKSLEEREEEINRVAEMANLFLGASKDTLIMTSRELITGKTACESLEINFKVSAALVEI</sequence>
<proteinExistence type="predicted"/>
<evidence type="ECO:0000313" key="1">
    <source>
        <dbReference type="EMBL" id="KAJ6773021.1"/>
    </source>
</evidence>
<name>A0A9Q1AJ88_9ROSI</name>
<reference evidence="1" key="1">
    <citation type="submission" date="2022-11" db="EMBL/GenBank/DDBJ databases">
        <authorList>
            <person name="Hyden B.L."/>
            <person name="Feng K."/>
            <person name="Yates T."/>
            <person name="Jawdy S."/>
            <person name="Smart L.B."/>
            <person name="Muchero W."/>
        </authorList>
    </citation>
    <scope>NUCLEOTIDE SEQUENCE</scope>
    <source>
        <tissue evidence="1">Shoot tip</tissue>
    </source>
</reference>
<dbReference type="EMBL" id="JAPFFM010000002">
    <property type="protein sequence ID" value="KAJ6773021.1"/>
    <property type="molecule type" value="Genomic_DNA"/>
</dbReference>
<comment type="caution">
    <text evidence="1">The sequence shown here is derived from an EMBL/GenBank/DDBJ whole genome shotgun (WGS) entry which is preliminary data.</text>
</comment>
<gene>
    <name evidence="1" type="ORF">OIU74_019105</name>
</gene>
<protein>
    <submittedName>
        <fullName evidence="1">ALDOLASE-RELATED</fullName>
    </submittedName>
</protein>
<organism evidence="1 2">
    <name type="scientific">Salix koriyanagi</name>
    <dbReference type="NCBI Taxonomy" id="2511006"/>
    <lineage>
        <taxon>Eukaryota</taxon>
        <taxon>Viridiplantae</taxon>
        <taxon>Streptophyta</taxon>
        <taxon>Embryophyta</taxon>
        <taxon>Tracheophyta</taxon>
        <taxon>Spermatophyta</taxon>
        <taxon>Magnoliopsida</taxon>
        <taxon>eudicotyledons</taxon>
        <taxon>Gunneridae</taxon>
        <taxon>Pentapetalae</taxon>
        <taxon>rosids</taxon>
        <taxon>fabids</taxon>
        <taxon>Malpighiales</taxon>
        <taxon>Salicaceae</taxon>
        <taxon>Saliceae</taxon>
        <taxon>Salix</taxon>
    </lineage>
</organism>
<dbReference type="AlphaFoldDB" id="A0A9Q1AJ88"/>
<evidence type="ECO:0000313" key="2">
    <source>
        <dbReference type="Proteomes" id="UP001151752"/>
    </source>
</evidence>